<evidence type="ECO:0000313" key="1">
    <source>
        <dbReference type="EMBL" id="KKM15257.1"/>
    </source>
</evidence>
<reference evidence="1" key="1">
    <citation type="journal article" date="2015" name="Nature">
        <title>Complex archaea that bridge the gap between prokaryotes and eukaryotes.</title>
        <authorList>
            <person name="Spang A."/>
            <person name="Saw J.H."/>
            <person name="Jorgensen S.L."/>
            <person name="Zaremba-Niedzwiedzka K."/>
            <person name="Martijn J."/>
            <person name="Lind A.E."/>
            <person name="van Eijk R."/>
            <person name="Schleper C."/>
            <person name="Guy L."/>
            <person name="Ettema T.J."/>
        </authorList>
    </citation>
    <scope>NUCLEOTIDE SEQUENCE</scope>
</reference>
<dbReference type="AlphaFoldDB" id="A0A0F9HJC1"/>
<organism evidence="1">
    <name type="scientific">marine sediment metagenome</name>
    <dbReference type="NCBI Taxonomy" id="412755"/>
    <lineage>
        <taxon>unclassified sequences</taxon>
        <taxon>metagenomes</taxon>
        <taxon>ecological metagenomes</taxon>
    </lineage>
</organism>
<gene>
    <name evidence="1" type="ORF">LCGC14_1697960</name>
</gene>
<protein>
    <submittedName>
        <fullName evidence="1">Uncharacterized protein</fullName>
    </submittedName>
</protein>
<name>A0A0F9HJC1_9ZZZZ</name>
<sequence length="59" mass="6653">MEPEGTEEVKAPKVPVRSEEDKLAKATIPMVFGGKTYEVQPLVVRDSREWRKKLAKVIG</sequence>
<accession>A0A0F9HJC1</accession>
<comment type="caution">
    <text evidence="1">The sequence shown here is derived from an EMBL/GenBank/DDBJ whole genome shotgun (WGS) entry which is preliminary data.</text>
</comment>
<dbReference type="EMBL" id="LAZR01014950">
    <property type="protein sequence ID" value="KKM15257.1"/>
    <property type="molecule type" value="Genomic_DNA"/>
</dbReference>
<proteinExistence type="predicted"/>
<feature type="non-terminal residue" evidence="1">
    <location>
        <position position="59"/>
    </location>
</feature>